<dbReference type="Proteomes" id="UP001295444">
    <property type="component" value="Chromosome 04"/>
</dbReference>
<feature type="coiled-coil region" evidence="1">
    <location>
        <begin position="83"/>
        <end position="138"/>
    </location>
</feature>
<evidence type="ECO:0000313" key="3">
    <source>
        <dbReference type="Proteomes" id="UP001295444"/>
    </source>
</evidence>
<name>A0AAD1S031_PELCU</name>
<accession>A0AAD1S031</accession>
<protein>
    <submittedName>
        <fullName evidence="2">Uncharacterized protein</fullName>
    </submittedName>
</protein>
<keyword evidence="3" id="KW-1185">Reference proteome</keyword>
<sequence>MALHKSKKNAAKAEKTNFFSQKTLTKLKEEQVFPTCGKGEAEDSAQIPNIEASTDSEHITKHYLMQALDMLSQKLITTWQHSMDSLRKDVQDLSKQTSHMESNMDDYAAEHNDLAQHVEQLEHKLEATEAKLANLEDRSRRNFFLLR</sequence>
<reference evidence="2" key="1">
    <citation type="submission" date="2022-03" db="EMBL/GenBank/DDBJ databases">
        <authorList>
            <person name="Alioto T."/>
            <person name="Alioto T."/>
            <person name="Gomez Garrido J."/>
        </authorList>
    </citation>
    <scope>NUCLEOTIDE SEQUENCE</scope>
</reference>
<gene>
    <name evidence="2" type="ORF">PECUL_23A054180</name>
</gene>
<dbReference type="AlphaFoldDB" id="A0AAD1S031"/>
<evidence type="ECO:0000256" key="1">
    <source>
        <dbReference type="SAM" id="Coils"/>
    </source>
</evidence>
<keyword evidence="1" id="KW-0175">Coiled coil</keyword>
<dbReference type="Gene3D" id="1.20.5.340">
    <property type="match status" value="1"/>
</dbReference>
<proteinExistence type="predicted"/>
<evidence type="ECO:0000313" key="2">
    <source>
        <dbReference type="EMBL" id="CAH2283541.1"/>
    </source>
</evidence>
<organism evidence="2 3">
    <name type="scientific">Pelobates cultripes</name>
    <name type="common">Western spadefoot toad</name>
    <dbReference type="NCBI Taxonomy" id="61616"/>
    <lineage>
        <taxon>Eukaryota</taxon>
        <taxon>Metazoa</taxon>
        <taxon>Chordata</taxon>
        <taxon>Craniata</taxon>
        <taxon>Vertebrata</taxon>
        <taxon>Euteleostomi</taxon>
        <taxon>Amphibia</taxon>
        <taxon>Batrachia</taxon>
        <taxon>Anura</taxon>
        <taxon>Pelobatoidea</taxon>
        <taxon>Pelobatidae</taxon>
        <taxon>Pelobates</taxon>
    </lineage>
</organism>
<dbReference type="EMBL" id="OW240915">
    <property type="protein sequence ID" value="CAH2283541.1"/>
    <property type="molecule type" value="Genomic_DNA"/>
</dbReference>